<dbReference type="InterPro" id="IPR050238">
    <property type="entry name" value="DNA_Rep/Repair_Clamp_Loader"/>
</dbReference>
<dbReference type="InterPro" id="IPR003959">
    <property type="entry name" value="ATPase_AAA_core"/>
</dbReference>
<dbReference type="PANTHER" id="PTHR11669:SF20">
    <property type="entry name" value="REPLICATION FACTOR C SUBUNIT 4"/>
    <property type="match status" value="1"/>
</dbReference>
<organism evidence="5">
    <name type="scientific">viral metagenome</name>
    <dbReference type="NCBI Taxonomy" id="1070528"/>
    <lineage>
        <taxon>unclassified sequences</taxon>
        <taxon>metagenomes</taxon>
        <taxon>organismal metagenomes</taxon>
    </lineage>
</organism>
<evidence type="ECO:0000256" key="3">
    <source>
        <dbReference type="ARBA" id="ARBA00022840"/>
    </source>
</evidence>
<evidence type="ECO:0000256" key="1">
    <source>
        <dbReference type="ARBA" id="ARBA00022705"/>
    </source>
</evidence>
<evidence type="ECO:0000256" key="2">
    <source>
        <dbReference type="ARBA" id="ARBA00022741"/>
    </source>
</evidence>
<dbReference type="InterPro" id="IPR003593">
    <property type="entry name" value="AAA+_ATPase"/>
</dbReference>
<reference evidence="5" key="1">
    <citation type="journal article" date="2020" name="Nature">
        <title>Giant virus diversity and host interactions through global metagenomics.</title>
        <authorList>
            <person name="Schulz F."/>
            <person name="Roux S."/>
            <person name="Paez-Espino D."/>
            <person name="Jungbluth S."/>
            <person name="Walsh D.A."/>
            <person name="Denef V.J."/>
            <person name="McMahon K.D."/>
            <person name="Konstantinidis K.T."/>
            <person name="Eloe-Fadrosh E.A."/>
            <person name="Kyrpides N.C."/>
            <person name="Woyke T."/>
        </authorList>
    </citation>
    <scope>NUCLEOTIDE SEQUENCE</scope>
    <source>
        <strain evidence="5">GVMAG-M-3300023174-129</strain>
    </source>
</reference>
<dbReference type="EMBL" id="MN739542">
    <property type="protein sequence ID" value="QHT12196.1"/>
    <property type="molecule type" value="Genomic_DNA"/>
</dbReference>
<feature type="domain" description="AAA+ ATPase" evidence="4">
    <location>
        <begin position="33"/>
        <end position="170"/>
    </location>
</feature>
<sequence length="302" mass="35146">MDTNGEPFNDNNFEGLPNRVKTIFELMIKEPTLRRHIILNGPPGSGKTSSAKLFVEALYGKDSMSSKFSRALFLNSSDERGLEAVRSRVYPFIRSSLHFLFGSNNTEDKPKVIIFDEAETLTDQAQMALRPLLDEDPNHVLIIFLCNSISRIHSSIVHKFLVIQLESPIPIDFKSRYNKILNMKENTISNIDILFRRGDIRYFLLNPEKKEEVKNLWKLLMNSKRTDIESIFSTLLKTWMFHELAMFLFFISYLLNVIDIESTKELIQYTDSDFLKMCNSSLRIELLSKWFIKNILDKLEIC</sequence>
<dbReference type="GO" id="GO:0003689">
    <property type="term" value="F:DNA clamp loader activity"/>
    <property type="evidence" value="ECO:0007669"/>
    <property type="project" value="TreeGrafter"/>
</dbReference>
<dbReference type="SMART" id="SM00382">
    <property type="entry name" value="AAA"/>
    <property type="match status" value="1"/>
</dbReference>
<dbReference type="Gene3D" id="3.40.50.300">
    <property type="entry name" value="P-loop containing nucleotide triphosphate hydrolases"/>
    <property type="match status" value="1"/>
</dbReference>
<keyword evidence="1" id="KW-0235">DNA replication</keyword>
<dbReference type="GO" id="GO:0016887">
    <property type="term" value="F:ATP hydrolysis activity"/>
    <property type="evidence" value="ECO:0007669"/>
    <property type="project" value="InterPro"/>
</dbReference>
<protein>
    <recommendedName>
        <fullName evidence="4">AAA+ ATPase domain-containing protein</fullName>
    </recommendedName>
</protein>
<evidence type="ECO:0000259" key="4">
    <source>
        <dbReference type="SMART" id="SM00382"/>
    </source>
</evidence>
<dbReference type="AlphaFoldDB" id="A0A6C0D578"/>
<dbReference type="GO" id="GO:0006281">
    <property type="term" value="P:DNA repair"/>
    <property type="evidence" value="ECO:0007669"/>
    <property type="project" value="TreeGrafter"/>
</dbReference>
<proteinExistence type="predicted"/>
<accession>A0A6C0D578</accession>
<dbReference type="SUPFAM" id="SSF52540">
    <property type="entry name" value="P-loop containing nucleoside triphosphate hydrolases"/>
    <property type="match status" value="1"/>
</dbReference>
<dbReference type="GO" id="GO:0005524">
    <property type="term" value="F:ATP binding"/>
    <property type="evidence" value="ECO:0007669"/>
    <property type="project" value="UniProtKB-KW"/>
</dbReference>
<name>A0A6C0D578_9ZZZZ</name>
<dbReference type="CDD" id="cd00009">
    <property type="entry name" value="AAA"/>
    <property type="match status" value="1"/>
</dbReference>
<dbReference type="GO" id="GO:0006261">
    <property type="term" value="P:DNA-templated DNA replication"/>
    <property type="evidence" value="ECO:0007669"/>
    <property type="project" value="TreeGrafter"/>
</dbReference>
<dbReference type="PANTHER" id="PTHR11669">
    <property type="entry name" value="REPLICATION FACTOR C / DNA POLYMERASE III GAMMA-TAU SUBUNIT"/>
    <property type="match status" value="1"/>
</dbReference>
<dbReference type="GO" id="GO:0005663">
    <property type="term" value="C:DNA replication factor C complex"/>
    <property type="evidence" value="ECO:0007669"/>
    <property type="project" value="TreeGrafter"/>
</dbReference>
<evidence type="ECO:0000313" key="5">
    <source>
        <dbReference type="EMBL" id="QHT12196.1"/>
    </source>
</evidence>
<keyword evidence="2" id="KW-0547">Nucleotide-binding</keyword>
<dbReference type="Pfam" id="PF00004">
    <property type="entry name" value="AAA"/>
    <property type="match status" value="1"/>
</dbReference>
<keyword evidence="3" id="KW-0067">ATP-binding</keyword>
<dbReference type="InterPro" id="IPR027417">
    <property type="entry name" value="P-loop_NTPase"/>
</dbReference>